<evidence type="ECO:0000313" key="3">
    <source>
        <dbReference type="Proteomes" id="UP000306196"/>
    </source>
</evidence>
<dbReference type="PANTHER" id="PTHR11102">
    <property type="entry name" value="SEL-1-LIKE PROTEIN"/>
    <property type="match status" value="1"/>
</dbReference>
<organism evidence="2 3">
    <name type="scientific">Phragmitibacter flavus</name>
    <dbReference type="NCBI Taxonomy" id="2576071"/>
    <lineage>
        <taxon>Bacteria</taxon>
        <taxon>Pseudomonadati</taxon>
        <taxon>Verrucomicrobiota</taxon>
        <taxon>Verrucomicrobiia</taxon>
        <taxon>Verrucomicrobiales</taxon>
        <taxon>Verrucomicrobiaceae</taxon>
        <taxon>Phragmitibacter</taxon>
    </lineage>
</organism>
<accession>A0A5R8KGX9</accession>
<protein>
    <submittedName>
        <fullName evidence="2">Sel1 repeat family protein</fullName>
    </submittedName>
</protein>
<proteinExistence type="predicted"/>
<sequence>MLGNLLAWRMRIFARRSNCDSRAMGLASAARRMHAVADLMVHSIFPLMNTFPRVILAMVIFSLSMAFDMRAQVRDEPVNPAILEQMAERGNPDAQFELGIRLLGGEGLEKDEKKAAEWLQKGAAQQHLPSMNALGTLYETGAGLAKDEKKAYEWYLRAAEYGYPLAQQNVSECFERGRGVAQDSKEASKWLARAAHQDFAPAQALYGWKLETGTGIEKDTKEAANWYLKSAQGGLVRAMTRLAYMYYIGKGVPLDYRRAEAWYRRAARSDDPMARNDLAWFLSVCPDDNFHDGDSAVDFARSSLADLKEEDYQVIDTLAAALARSGNYGEAVQTQTKAILAFEKEKTSNKEMSPEDVAKLEQELSERLKTYRGQQPFTEEEPKFEAGTKPLMDDRILEEEHMPRRKKRNVSPGNDIEIS</sequence>
<feature type="compositionally biased region" description="Basic and acidic residues" evidence="1">
    <location>
        <begin position="380"/>
        <end position="402"/>
    </location>
</feature>
<keyword evidence="3" id="KW-1185">Reference proteome</keyword>
<comment type="caution">
    <text evidence="2">The sequence shown here is derived from an EMBL/GenBank/DDBJ whole genome shotgun (WGS) entry which is preliminary data.</text>
</comment>
<dbReference type="SUPFAM" id="SSF81901">
    <property type="entry name" value="HCP-like"/>
    <property type="match status" value="1"/>
</dbReference>
<reference evidence="2 3" key="1">
    <citation type="submission" date="2019-05" db="EMBL/GenBank/DDBJ databases">
        <title>Verrucobacter flavum gen. nov., sp. nov. a new member of the family Verrucomicrobiaceae.</title>
        <authorList>
            <person name="Szuroczki S."/>
            <person name="Abbaszade G."/>
            <person name="Szabo A."/>
            <person name="Felfoldi T."/>
            <person name="Schumann P."/>
            <person name="Boka K."/>
            <person name="Keki Z."/>
            <person name="Toumi M."/>
            <person name="Toth E."/>
        </authorList>
    </citation>
    <scope>NUCLEOTIDE SEQUENCE [LARGE SCALE GENOMIC DNA]</scope>
    <source>
        <strain evidence="2 3">MG-N-17</strain>
    </source>
</reference>
<evidence type="ECO:0000256" key="1">
    <source>
        <dbReference type="SAM" id="MobiDB-lite"/>
    </source>
</evidence>
<dbReference type="AlphaFoldDB" id="A0A5R8KGX9"/>
<dbReference type="EMBL" id="VAUV01000004">
    <property type="protein sequence ID" value="TLD71563.1"/>
    <property type="molecule type" value="Genomic_DNA"/>
</dbReference>
<dbReference type="SMART" id="SM00671">
    <property type="entry name" value="SEL1"/>
    <property type="match status" value="5"/>
</dbReference>
<dbReference type="Proteomes" id="UP000306196">
    <property type="component" value="Unassembled WGS sequence"/>
</dbReference>
<dbReference type="Pfam" id="PF08238">
    <property type="entry name" value="Sel1"/>
    <property type="match status" value="5"/>
</dbReference>
<dbReference type="InterPro" id="IPR011990">
    <property type="entry name" value="TPR-like_helical_dom_sf"/>
</dbReference>
<dbReference type="PANTHER" id="PTHR11102:SF160">
    <property type="entry name" value="ERAD-ASSOCIATED E3 UBIQUITIN-PROTEIN LIGASE COMPONENT HRD3"/>
    <property type="match status" value="1"/>
</dbReference>
<evidence type="ECO:0000313" key="2">
    <source>
        <dbReference type="EMBL" id="TLD71563.1"/>
    </source>
</evidence>
<dbReference type="InterPro" id="IPR006597">
    <property type="entry name" value="Sel1-like"/>
</dbReference>
<dbReference type="OrthoDB" id="1442375at2"/>
<dbReference type="InterPro" id="IPR050767">
    <property type="entry name" value="Sel1_AlgK"/>
</dbReference>
<gene>
    <name evidence="2" type="ORF">FEM03_05310</name>
</gene>
<name>A0A5R8KGX9_9BACT</name>
<feature type="region of interest" description="Disordered" evidence="1">
    <location>
        <begin position="370"/>
        <end position="419"/>
    </location>
</feature>
<dbReference type="Gene3D" id="1.25.40.10">
    <property type="entry name" value="Tetratricopeptide repeat domain"/>
    <property type="match status" value="1"/>
</dbReference>